<evidence type="ECO:0000256" key="1">
    <source>
        <dbReference type="SAM" id="Phobius"/>
    </source>
</evidence>
<accession>A0A380BY22</accession>
<gene>
    <name evidence="2" type="ORF">NCTC4822_01868</name>
</gene>
<dbReference type="InterPro" id="IPR012507">
    <property type="entry name" value="YibE_F"/>
</dbReference>
<evidence type="ECO:0000313" key="3">
    <source>
        <dbReference type="Proteomes" id="UP000254519"/>
    </source>
</evidence>
<keyword evidence="1" id="KW-0472">Membrane</keyword>
<feature type="transmembrane region" description="Helical" evidence="1">
    <location>
        <begin position="151"/>
        <end position="171"/>
    </location>
</feature>
<dbReference type="EMBL" id="UGYZ01000002">
    <property type="protein sequence ID" value="SUJ08201.1"/>
    <property type="molecule type" value="Genomic_DNA"/>
</dbReference>
<dbReference type="Proteomes" id="UP000254519">
    <property type="component" value="Unassembled WGS sequence"/>
</dbReference>
<sequence>MKLFQNQYKQFILYVGLAIVCIASFIFVFNNASFYDRPIAKVVGAEIIDERQVTDFRNNIDKLFTQHLVAEMRNGKEKGQRIELINEYSYSGAYDQKYKVGNELFILLDKSTSNNDMLSGTIKDVKRDKYLVIICWVFIFTLLIVGKRQGLFSVISLIINAALLSFALDVYVNNSSISLVVICGVTAILFTVISLFLVNGINEKTYAAIIATLIGTFASLLITYFVIWITAENGLRYEEMQFISRPYQMVFMAGLFVGSLGAVMDIAITMSASIFEIYEKNPDVTSKALQKSGMEIGKDVMGTMTSILFFVYISGSLPMLILYLKNAAPLGFTLSMNLSLELARALAGGIGIVLTIPIGLYTAILFVNRKRARL</sequence>
<keyword evidence="1" id="KW-0812">Transmembrane</keyword>
<organism evidence="2 3">
    <name type="scientific">Sporosarcina pasteurii</name>
    <name type="common">Bacillus pasteurii</name>
    <dbReference type="NCBI Taxonomy" id="1474"/>
    <lineage>
        <taxon>Bacteria</taxon>
        <taxon>Bacillati</taxon>
        <taxon>Bacillota</taxon>
        <taxon>Bacilli</taxon>
        <taxon>Bacillales</taxon>
        <taxon>Caryophanaceae</taxon>
        <taxon>Sporosarcina</taxon>
    </lineage>
</organism>
<dbReference type="RefSeq" id="WP_115361575.1">
    <property type="nucleotide sequence ID" value="NZ_CP038012.1"/>
</dbReference>
<reference evidence="2 3" key="1">
    <citation type="submission" date="2018-06" db="EMBL/GenBank/DDBJ databases">
        <authorList>
            <consortium name="Pathogen Informatics"/>
            <person name="Doyle S."/>
        </authorList>
    </citation>
    <scope>NUCLEOTIDE SEQUENCE [LARGE SCALE GENOMIC DNA]</scope>
    <source>
        <strain evidence="3">ATCC 11859 / DSM 33 / NCIB 8841 / NCTC 4822</strain>
    </source>
</reference>
<feature type="transmembrane region" description="Helical" evidence="1">
    <location>
        <begin position="177"/>
        <end position="198"/>
    </location>
</feature>
<name>A0A380BY22_SPOPA</name>
<feature type="transmembrane region" description="Helical" evidence="1">
    <location>
        <begin position="130"/>
        <end position="146"/>
    </location>
</feature>
<feature type="transmembrane region" description="Helical" evidence="1">
    <location>
        <begin position="205"/>
        <end position="229"/>
    </location>
</feature>
<dbReference type="OrthoDB" id="5753718at2"/>
<feature type="transmembrane region" description="Helical" evidence="1">
    <location>
        <begin position="249"/>
        <end position="278"/>
    </location>
</feature>
<proteinExistence type="predicted"/>
<feature type="transmembrane region" description="Helical" evidence="1">
    <location>
        <begin position="12"/>
        <end position="29"/>
    </location>
</feature>
<dbReference type="AlphaFoldDB" id="A0A380BY22"/>
<feature type="transmembrane region" description="Helical" evidence="1">
    <location>
        <begin position="299"/>
        <end position="324"/>
    </location>
</feature>
<dbReference type="Pfam" id="PF07907">
    <property type="entry name" value="YibE_F"/>
    <property type="match status" value="1"/>
</dbReference>
<keyword evidence="1" id="KW-1133">Transmembrane helix</keyword>
<dbReference type="PANTHER" id="PTHR41771">
    <property type="entry name" value="MEMBRANE PROTEIN-RELATED"/>
    <property type="match status" value="1"/>
</dbReference>
<dbReference type="PANTHER" id="PTHR41771:SF1">
    <property type="entry name" value="MEMBRANE PROTEIN"/>
    <property type="match status" value="1"/>
</dbReference>
<feature type="transmembrane region" description="Helical" evidence="1">
    <location>
        <begin position="344"/>
        <end position="367"/>
    </location>
</feature>
<protein>
    <submittedName>
        <fullName evidence="2">YibE/F-like protein</fullName>
    </submittedName>
</protein>
<evidence type="ECO:0000313" key="2">
    <source>
        <dbReference type="EMBL" id="SUJ08201.1"/>
    </source>
</evidence>
<keyword evidence="3" id="KW-1185">Reference proteome</keyword>